<proteinExistence type="predicted"/>
<dbReference type="Proteomes" id="UP000887159">
    <property type="component" value="Unassembled WGS sequence"/>
</dbReference>
<accession>A0A8X6RA45</accession>
<protein>
    <submittedName>
        <fullName evidence="1">Uncharacterized protein</fullName>
    </submittedName>
</protein>
<keyword evidence="2" id="KW-1185">Reference proteome</keyword>
<sequence length="145" mass="16753">MLQISNESIDADVYTLKPEVKENIHHDYRRTPEDRDNILLDEVAQQPMRDRAYCAHPSIRDHWALSFERGRERRMGLTSGSRCASRLWRFFLADEKGVKGPENCRGPAFKADQITSKRIRYGFITVQSTTLIGAQEHNLAGHKVR</sequence>
<evidence type="ECO:0000313" key="1">
    <source>
        <dbReference type="EMBL" id="GFX88702.1"/>
    </source>
</evidence>
<reference evidence="1" key="1">
    <citation type="submission" date="2020-08" db="EMBL/GenBank/DDBJ databases">
        <title>Multicomponent nature underlies the extraordinary mechanical properties of spider dragline silk.</title>
        <authorList>
            <person name="Kono N."/>
            <person name="Nakamura H."/>
            <person name="Mori M."/>
            <person name="Yoshida Y."/>
            <person name="Ohtoshi R."/>
            <person name="Malay A.D."/>
            <person name="Moran D.A.P."/>
            <person name="Tomita M."/>
            <person name="Numata K."/>
            <person name="Arakawa K."/>
        </authorList>
    </citation>
    <scope>NUCLEOTIDE SEQUENCE</scope>
</reference>
<comment type="caution">
    <text evidence="1">The sequence shown here is derived from an EMBL/GenBank/DDBJ whole genome shotgun (WGS) entry which is preliminary data.</text>
</comment>
<dbReference type="AlphaFoldDB" id="A0A8X6RA45"/>
<name>A0A8X6RA45_TRICX</name>
<gene>
    <name evidence="1" type="ORF">TNCV_4636231</name>
</gene>
<dbReference type="EMBL" id="BMAU01021058">
    <property type="protein sequence ID" value="GFX88702.1"/>
    <property type="molecule type" value="Genomic_DNA"/>
</dbReference>
<organism evidence="1 2">
    <name type="scientific">Trichonephila clavipes</name>
    <name type="common">Golden silk orbweaver</name>
    <name type="synonym">Nephila clavipes</name>
    <dbReference type="NCBI Taxonomy" id="2585209"/>
    <lineage>
        <taxon>Eukaryota</taxon>
        <taxon>Metazoa</taxon>
        <taxon>Ecdysozoa</taxon>
        <taxon>Arthropoda</taxon>
        <taxon>Chelicerata</taxon>
        <taxon>Arachnida</taxon>
        <taxon>Araneae</taxon>
        <taxon>Araneomorphae</taxon>
        <taxon>Entelegynae</taxon>
        <taxon>Araneoidea</taxon>
        <taxon>Nephilidae</taxon>
        <taxon>Trichonephila</taxon>
    </lineage>
</organism>
<evidence type="ECO:0000313" key="2">
    <source>
        <dbReference type="Proteomes" id="UP000887159"/>
    </source>
</evidence>